<dbReference type="Proteomes" id="UP000054538">
    <property type="component" value="Unassembled WGS sequence"/>
</dbReference>
<name>A0A0D0DWM1_9AGAM</name>
<accession>A0A0D0DWM1</accession>
<reference evidence="3" key="2">
    <citation type="submission" date="2015-01" db="EMBL/GenBank/DDBJ databases">
        <title>Evolutionary Origins and Diversification of the Mycorrhizal Mutualists.</title>
        <authorList>
            <consortium name="DOE Joint Genome Institute"/>
            <consortium name="Mycorrhizal Genomics Consortium"/>
            <person name="Kohler A."/>
            <person name="Kuo A."/>
            <person name="Nagy L.G."/>
            <person name="Floudas D."/>
            <person name="Copeland A."/>
            <person name="Barry K.W."/>
            <person name="Cichocki N."/>
            <person name="Veneault-Fourrey C."/>
            <person name="LaButti K."/>
            <person name="Lindquist E.A."/>
            <person name="Lipzen A."/>
            <person name="Lundell T."/>
            <person name="Morin E."/>
            <person name="Murat C."/>
            <person name="Riley R."/>
            <person name="Ohm R."/>
            <person name="Sun H."/>
            <person name="Tunlid A."/>
            <person name="Henrissat B."/>
            <person name="Grigoriev I.V."/>
            <person name="Hibbett D.S."/>
            <person name="Martin F."/>
        </authorList>
    </citation>
    <scope>NUCLEOTIDE SEQUENCE [LARGE SCALE GENOMIC DNA]</scope>
    <source>
        <strain evidence="3">Ve08.2h10</strain>
    </source>
</reference>
<keyword evidence="1" id="KW-1133">Transmembrane helix</keyword>
<evidence type="ECO:0000256" key="1">
    <source>
        <dbReference type="SAM" id="Phobius"/>
    </source>
</evidence>
<keyword evidence="1" id="KW-0472">Membrane</keyword>
<proteinExistence type="predicted"/>
<dbReference type="HOGENOM" id="CLU_1355018_0_0_1"/>
<feature type="transmembrane region" description="Helical" evidence="1">
    <location>
        <begin position="174"/>
        <end position="192"/>
    </location>
</feature>
<dbReference type="EMBL" id="KN824849">
    <property type="protein sequence ID" value="KIK99813.1"/>
    <property type="molecule type" value="Genomic_DNA"/>
</dbReference>
<dbReference type="InParanoid" id="A0A0D0DWM1"/>
<gene>
    <name evidence="2" type="ORF">PAXRUDRAFT_433866</name>
</gene>
<evidence type="ECO:0000313" key="3">
    <source>
        <dbReference type="Proteomes" id="UP000054538"/>
    </source>
</evidence>
<evidence type="ECO:0000313" key="2">
    <source>
        <dbReference type="EMBL" id="KIK99813.1"/>
    </source>
</evidence>
<reference evidence="2 3" key="1">
    <citation type="submission" date="2014-04" db="EMBL/GenBank/DDBJ databases">
        <authorList>
            <consortium name="DOE Joint Genome Institute"/>
            <person name="Kuo A."/>
            <person name="Kohler A."/>
            <person name="Jargeat P."/>
            <person name="Nagy L.G."/>
            <person name="Floudas D."/>
            <person name="Copeland A."/>
            <person name="Barry K.W."/>
            <person name="Cichocki N."/>
            <person name="Veneault-Fourrey C."/>
            <person name="LaButti K."/>
            <person name="Lindquist E.A."/>
            <person name="Lipzen A."/>
            <person name="Lundell T."/>
            <person name="Morin E."/>
            <person name="Murat C."/>
            <person name="Sun H."/>
            <person name="Tunlid A."/>
            <person name="Henrissat B."/>
            <person name="Grigoriev I.V."/>
            <person name="Hibbett D.S."/>
            <person name="Martin F."/>
            <person name="Nordberg H.P."/>
            <person name="Cantor M.N."/>
            <person name="Hua S.X."/>
        </authorList>
    </citation>
    <scope>NUCLEOTIDE SEQUENCE [LARGE SCALE GENOMIC DNA]</scope>
    <source>
        <strain evidence="2 3">Ve08.2h10</strain>
    </source>
</reference>
<keyword evidence="3" id="KW-1185">Reference proteome</keyword>
<keyword evidence="1" id="KW-0812">Transmembrane</keyword>
<sequence>MSMSQHSSVIIILVTFVAFVLIPMVRNSTLSCRASLGVFSVSFRGGLRSRVVPFRVCFSWQFRYFHPSPSWLFRRVSTCSRAQKVRPVLSHSSTKPFSASDPFRANTRLLFLRNTQSRDPSRGQPKSASPCFPPHTESYSQKICVTSTAFRLPFASFTYSKLTSSCLSLPCSSLFLFLLSLACLVTIFANACKQYSQSRVVT</sequence>
<organism evidence="2 3">
    <name type="scientific">Paxillus rubicundulus Ve08.2h10</name>
    <dbReference type="NCBI Taxonomy" id="930991"/>
    <lineage>
        <taxon>Eukaryota</taxon>
        <taxon>Fungi</taxon>
        <taxon>Dikarya</taxon>
        <taxon>Basidiomycota</taxon>
        <taxon>Agaricomycotina</taxon>
        <taxon>Agaricomycetes</taxon>
        <taxon>Agaricomycetidae</taxon>
        <taxon>Boletales</taxon>
        <taxon>Paxilineae</taxon>
        <taxon>Paxillaceae</taxon>
        <taxon>Paxillus</taxon>
    </lineage>
</organism>
<dbReference type="AlphaFoldDB" id="A0A0D0DWM1"/>
<protein>
    <submittedName>
        <fullName evidence="2">Unplaced genomic scaffold scaffold_27, whole genome shotgun sequence</fullName>
    </submittedName>
</protein>